<protein>
    <submittedName>
        <fullName evidence="1">Uncharacterized protein</fullName>
    </submittedName>
</protein>
<evidence type="ECO:0000313" key="2">
    <source>
        <dbReference type="Proteomes" id="UP001566132"/>
    </source>
</evidence>
<dbReference type="Proteomes" id="UP001566132">
    <property type="component" value="Unassembled WGS sequence"/>
</dbReference>
<dbReference type="EMBL" id="JBDJPC010000012">
    <property type="protein sequence ID" value="KAL1489466.1"/>
    <property type="molecule type" value="Genomic_DNA"/>
</dbReference>
<evidence type="ECO:0000313" key="1">
    <source>
        <dbReference type="EMBL" id="KAL1489466.1"/>
    </source>
</evidence>
<accession>A0ABD1E537</accession>
<name>A0ABD1E537_HYPHA</name>
<dbReference type="AlphaFoldDB" id="A0ABD1E537"/>
<gene>
    <name evidence="1" type="ORF">ABEB36_014355</name>
</gene>
<reference evidence="1 2" key="1">
    <citation type="submission" date="2024-05" db="EMBL/GenBank/DDBJ databases">
        <title>Genetic variation in Jamaican populations of the coffee berry borer (Hypothenemus hampei).</title>
        <authorList>
            <person name="Errbii M."/>
            <person name="Myrie A."/>
        </authorList>
    </citation>
    <scope>NUCLEOTIDE SEQUENCE [LARGE SCALE GENOMIC DNA]</scope>
    <source>
        <strain evidence="1">JA-Hopewell-2020-01-JO</strain>
        <tissue evidence="1">Whole body</tissue>
    </source>
</reference>
<organism evidence="1 2">
    <name type="scientific">Hypothenemus hampei</name>
    <name type="common">Coffee berry borer</name>
    <dbReference type="NCBI Taxonomy" id="57062"/>
    <lineage>
        <taxon>Eukaryota</taxon>
        <taxon>Metazoa</taxon>
        <taxon>Ecdysozoa</taxon>
        <taxon>Arthropoda</taxon>
        <taxon>Hexapoda</taxon>
        <taxon>Insecta</taxon>
        <taxon>Pterygota</taxon>
        <taxon>Neoptera</taxon>
        <taxon>Endopterygota</taxon>
        <taxon>Coleoptera</taxon>
        <taxon>Polyphaga</taxon>
        <taxon>Cucujiformia</taxon>
        <taxon>Curculionidae</taxon>
        <taxon>Scolytinae</taxon>
        <taxon>Hypothenemus</taxon>
    </lineage>
</organism>
<sequence>MDIWTILGLLSCSEKINEFPIVQSEAVEVVSNNITEIVYSKIVHSSKRSSTKTFNFLKFLNYICMKRQFHYGPKSYEIYIENYEKQLVKVEEILLLDKVKLELEDIPGVFYNKVTTFYEKRNSRRRDKLQTLIRLNQGKKLKNDSNLFPLNNISHYETSQSLIDSLFNKEQSKITGNIRKKTIRFGYALIRFSKDDYCLRILHTILQKLVSYGTLEEFENQFLLDVWTMKEMK</sequence>
<proteinExistence type="predicted"/>
<keyword evidence="2" id="KW-1185">Reference proteome</keyword>
<comment type="caution">
    <text evidence="1">The sequence shown here is derived from an EMBL/GenBank/DDBJ whole genome shotgun (WGS) entry which is preliminary data.</text>
</comment>